<dbReference type="InterPro" id="IPR012923">
    <property type="entry name" value="Csm3"/>
</dbReference>
<protein>
    <recommendedName>
        <fullName evidence="9">Chromosome segregation in meiosis protein</fullName>
    </recommendedName>
</protein>
<dbReference type="Proteomes" id="UP000247810">
    <property type="component" value="Unassembled WGS sequence"/>
</dbReference>
<feature type="domain" description="Chromosome segregation in meiosis protein 3" evidence="11">
    <location>
        <begin position="65"/>
        <end position="148"/>
    </location>
</feature>
<dbReference type="GO" id="GO:0031298">
    <property type="term" value="C:replication fork protection complex"/>
    <property type="evidence" value="ECO:0007669"/>
    <property type="project" value="TreeGrafter"/>
</dbReference>
<comment type="similarity">
    <text evidence="2 9">Belongs to the CSM3 family.</text>
</comment>
<evidence type="ECO:0000256" key="9">
    <source>
        <dbReference type="RuleBase" id="RU366049"/>
    </source>
</evidence>
<name>A0A319DJS8_9EURO</name>
<gene>
    <name evidence="12" type="ORF">BO71DRAFT_395850</name>
</gene>
<evidence type="ECO:0000256" key="2">
    <source>
        <dbReference type="ARBA" id="ARBA00006075"/>
    </source>
</evidence>
<dbReference type="OrthoDB" id="437078at2759"/>
<evidence type="ECO:0000313" key="13">
    <source>
        <dbReference type="Proteomes" id="UP000247810"/>
    </source>
</evidence>
<dbReference type="EMBL" id="KZ825819">
    <property type="protein sequence ID" value="PYH97766.1"/>
    <property type="molecule type" value="Genomic_DNA"/>
</dbReference>
<comment type="subunit">
    <text evidence="3">Component of the fork protection complex (FPC) consisting of TOF1 and CSM3.</text>
</comment>
<comment type="function">
    <text evidence="8">Forms a fork protection complex (FPC) with TOF1 and which is required for chromosome segregation during meiosis and DNA damage repair. FPC coordinates leading and lagging strand synthesis and moves with the replication fork. FPC stabilizes replication forks in a configuration that is recognized by replication checkpoint sensors.</text>
</comment>
<keyword evidence="13" id="KW-1185">Reference proteome</keyword>
<dbReference type="GO" id="GO:0031297">
    <property type="term" value="P:replication fork processing"/>
    <property type="evidence" value="ECO:0007669"/>
    <property type="project" value="UniProtKB-UniRule"/>
</dbReference>
<dbReference type="GO" id="GO:0003677">
    <property type="term" value="F:DNA binding"/>
    <property type="evidence" value="ECO:0007669"/>
    <property type="project" value="TreeGrafter"/>
</dbReference>
<evidence type="ECO:0000259" key="11">
    <source>
        <dbReference type="Pfam" id="PF07962"/>
    </source>
</evidence>
<evidence type="ECO:0000313" key="12">
    <source>
        <dbReference type="EMBL" id="PYH97766.1"/>
    </source>
</evidence>
<dbReference type="GO" id="GO:0043111">
    <property type="term" value="P:replication fork arrest"/>
    <property type="evidence" value="ECO:0007669"/>
    <property type="project" value="TreeGrafter"/>
</dbReference>
<dbReference type="InterPro" id="IPR040038">
    <property type="entry name" value="TIPIN/Csm3/Swi3"/>
</dbReference>
<keyword evidence="6 9" id="KW-0539">Nucleus</keyword>
<dbReference type="PANTHER" id="PTHR13220">
    <property type="entry name" value="TIMELESS INTERACTING-RELATED"/>
    <property type="match status" value="1"/>
</dbReference>
<dbReference type="PANTHER" id="PTHR13220:SF11">
    <property type="entry name" value="TIMELESS-INTERACTING PROTEIN"/>
    <property type="match status" value="1"/>
</dbReference>
<dbReference type="GO" id="GO:0006974">
    <property type="term" value="P:DNA damage response"/>
    <property type="evidence" value="ECO:0007669"/>
    <property type="project" value="UniProtKB-KW"/>
</dbReference>
<evidence type="ECO:0000256" key="3">
    <source>
        <dbReference type="ARBA" id="ARBA00011217"/>
    </source>
</evidence>
<comment type="function">
    <text evidence="9">Plays an important role in the control of DNA replication and the maintenance of replication fork stability.</text>
</comment>
<evidence type="ECO:0000256" key="5">
    <source>
        <dbReference type="ARBA" id="ARBA00022880"/>
    </source>
</evidence>
<evidence type="ECO:0000256" key="7">
    <source>
        <dbReference type="ARBA" id="ARBA00023306"/>
    </source>
</evidence>
<keyword evidence="7 9" id="KW-0131">Cell cycle</keyword>
<evidence type="ECO:0000256" key="1">
    <source>
        <dbReference type="ARBA" id="ARBA00004123"/>
    </source>
</evidence>
<organism evidence="12 13">
    <name type="scientific">Aspergillus ellipticus CBS 707.79</name>
    <dbReference type="NCBI Taxonomy" id="1448320"/>
    <lineage>
        <taxon>Eukaryota</taxon>
        <taxon>Fungi</taxon>
        <taxon>Dikarya</taxon>
        <taxon>Ascomycota</taxon>
        <taxon>Pezizomycotina</taxon>
        <taxon>Eurotiomycetes</taxon>
        <taxon>Eurotiomycetidae</taxon>
        <taxon>Eurotiales</taxon>
        <taxon>Aspergillaceae</taxon>
        <taxon>Aspergillus</taxon>
        <taxon>Aspergillus subgen. Circumdati</taxon>
    </lineage>
</organism>
<evidence type="ECO:0000256" key="4">
    <source>
        <dbReference type="ARBA" id="ARBA00022763"/>
    </source>
</evidence>
<reference evidence="12 13" key="1">
    <citation type="submission" date="2018-02" db="EMBL/GenBank/DDBJ databases">
        <title>The genomes of Aspergillus section Nigri reveals drivers in fungal speciation.</title>
        <authorList>
            <consortium name="DOE Joint Genome Institute"/>
            <person name="Vesth T.C."/>
            <person name="Nybo J."/>
            <person name="Theobald S."/>
            <person name="Brandl J."/>
            <person name="Frisvad J.C."/>
            <person name="Nielsen K.F."/>
            <person name="Lyhne E.K."/>
            <person name="Kogle M.E."/>
            <person name="Kuo A."/>
            <person name="Riley R."/>
            <person name="Clum A."/>
            <person name="Nolan M."/>
            <person name="Lipzen A."/>
            <person name="Salamov A."/>
            <person name="Henrissat B."/>
            <person name="Wiebenga A."/>
            <person name="De vries R.P."/>
            <person name="Grigoriev I.V."/>
            <person name="Mortensen U.H."/>
            <person name="Andersen M.R."/>
            <person name="Baker S.E."/>
        </authorList>
    </citation>
    <scope>NUCLEOTIDE SEQUENCE [LARGE SCALE GENOMIC DNA]</scope>
    <source>
        <strain evidence="12 13">CBS 707.79</strain>
    </source>
</reference>
<dbReference type="GO" id="GO:0000076">
    <property type="term" value="P:DNA replication checkpoint signaling"/>
    <property type="evidence" value="ECO:0007669"/>
    <property type="project" value="UniProtKB-UniRule"/>
</dbReference>
<evidence type="ECO:0000256" key="6">
    <source>
        <dbReference type="ARBA" id="ARBA00023242"/>
    </source>
</evidence>
<dbReference type="AlphaFoldDB" id="A0A319DJS8"/>
<dbReference type="VEuPathDB" id="FungiDB:BO71DRAFT_395850"/>
<keyword evidence="5" id="KW-0236">DNA replication inhibitor</keyword>
<sequence>MENNTLGQIDPLMDHDNTLFDYDAGLDRTLQETTSDPKKSEASSAPILGVDEKVKISKQRRHTVKLDENRLLSHSGIPKLRLAVKHRLRFKGKGHEFSDTARLLNFYQLWLDDLFPRAKFADGLSIIEKLGHSKRLQTMRRDWIEEEKPGRIAEDMAKTGSLSHSLSEGLGMPIENNDDTDVVLVPRTVAQTPVVCDSKQSPPMKRSVSSQNLSITHEEPIPLEMIHEGIPDDDDLDALLREHEDGNNTLEEPGLTPRVINSMDDSEV</sequence>
<evidence type="ECO:0000256" key="8">
    <source>
        <dbReference type="ARBA" id="ARBA00025496"/>
    </source>
</evidence>
<proteinExistence type="inferred from homology"/>
<accession>A0A319DJS8</accession>
<evidence type="ECO:0000256" key="10">
    <source>
        <dbReference type="SAM" id="MobiDB-lite"/>
    </source>
</evidence>
<keyword evidence="4 9" id="KW-0227">DNA damage</keyword>
<dbReference type="STRING" id="1448320.A0A319DJS8"/>
<comment type="subcellular location">
    <subcellularLocation>
        <location evidence="1 9">Nucleus</location>
    </subcellularLocation>
</comment>
<dbReference type="Pfam" id="PF07962">
    <property type="entry name" value="Swi3"/>
    <property type="match status" value="1"/>
</dbReference>
<feature type="region of interest" description="Disordered" evidence="10">
    <location>
        <begin position="242"/>
        <end position="268"/>
    </location>
</feature>